<dbReference type="GO" id="GO:0015629">
    <property type="term" value="C:actin cytoskeleton"/>
    <property type="evidence" value="ECO:0007669"/>
    <property type="project" value="TreeGrafter"/>
</dbReference>
<dbReference type="InterPro" id="IPR007122">
    <property type="entry name" value="Villin/Gelsolin"/>
</dbReference>
<reference evidence="5" key="1">
    <citation type="submission" date="2017-02" db="UniProtKB">
        <authorList>
            <consortium name="WormBaseParasite"/>
        </authorList>
    </citation>
    <scope>IDENTIFICATION</scope>
</reference>
<dbReference type="GO" id="GO:0005737">
    <property type="term" value="C:cytoplasm"/>
    <property type="evidence" value="ECO:0007669"/>
    <property type="project" value="TreeGrafter"/>
</dbReference>
<dbReference type="GO" id="GO:0051015">
    <property type="term" value="F:actin filament binding"/>
    <property type="evidence" value="ECO:0007669"/>
    <property type="project" value="InterPro"/>
</dbReference>
<dbReference type="WBParaSite" id="ASIM_0001826201-mRNA-1">
    <property type="protein sequence ID" value="ASIM_0001826201-mRNA-1"/>
    <property type="gene ID" value="ASIM_0001826201"/>
</dbReference>
<dbReference type="CDD" id="cd11289">
    <property type="entry name" value="gelsolin_S2_like"/>
    <property type="match status" value="1"/>
</dbReference>
<reference evidence="3 4" key="2">
    <citation type="submission" date="2018-11" db="EMBL/GenBank/DDBJ databases">
        <authorList>
            <consortium name="Pathogen Informatics"/>
        </authorList>
    </citation>
    <scope>NUCLEOTIDE SEQUENCE [LARGE SCALE GENOMIC DNA]</scope>
</reference>
<dbReference type="InterPro" id="IPR029006">
    <property type="entry name" value="ADF-H/Gelsolin-like_dom_sf"/>
</dbReference>
<dbReference type="GO" id="GO:0008154">
    <property type="term" value="P:actin polymerization or depolymerization"/>
    <property type="evidence" value="ECO:0007669"/>
    <property type="project" value="TreeGrafter"/>
</dbReference>
<dbReference type="GO" id="GO:0051016">
    <property type="term" value="P:barbed-end actin filament capping"/>
    <property type="evidence" value="ECO:0007669"/>
    <property type="project" value="TreeGrafter"/>
</dbReference>
<dbReference type="SUPFAM" id="SSF55753">
    <property type="entry name" value="Actin depolymerizing proteins"/>
    <property type="match status" value="2"/>
</dbReference>
<dbReference type="OrthoDB" id="6375767at2759"/>
<dbReference type="SMART" id="SM00262">
    <property type="entry name" value="GEL"/>
    <property type="match status" value="1"/>
</dbReference>
<keyword evidence="1" id="KW-0677">Repeat</keyword>
<dbReference type="GO" id="GO:0005546">
    <property type="term" value="F:phosphatidylinositol-4,5-bisphosphate binding"/>
    <property type="evidence" value="ECO:0007669"/>
    <property type="project" value="TreeGrafter"/>
</dbReference>
<dbReference type="GO" id="GO:0051014">
    <property type="term" value="P:actin filament severing"/>
    <property type="evidence" value="ECO:0007669"/>
    <property type="project" value="TreeGrafter"/>
</dbReference>
<name>A0A0M3KBB5_ANISI</name>
<dbReference type="InterPro" id="IPR007123">
    <property type="entry name" value="Gelsolin-like_dom"/>
</dbReference>
<keyword evidence="4" id="KW-1185">Reference proteome</keyword>
<protein>
    <submittedName>
        <fullName evidence="5">Gelsolin-like protein 1 (inferred by orthology to a C. elegans protein)</fullName>
    </submittedName>
</protein>
<evidence type="ECO:0000313" key="4">
    <source>
        <dbReference type="Proteomes" id="UP000267096"/>
    </source>
</evidence>
<evidence type="ECO:0000313" key="3">
    <source>
        <dbReference type="EMBL" id="VDK60964.1"/>
    </source>
</evidence>
<dbReference type="PANTHER" id="PTHR11977:SF123">
    <property type="entry name" value="GELSOLIN"/>
    <property type="match status" value="1"/>
</dbReference>
<dbReference type="PANTHER" id="PTHR11977">
    <property type="entry name" value="VILLIN"/>
    <property type="match status" value="1"/>
</dbReference>
<dbReference type="AlphaFoldDB" id="A0A0M3KBB5"/>
<gene>
    <name evidence="3" type="ORF">ASIM_LOCUS17663</name>
</gene>
<dbReference type="Gene3D" id="3.40.20.10">
    <property type="entry name" value="Severin"/>
    <property type="match status" value="2"/>
</dbReference>
<feature type="domain" description="Gelsolin-like" evidence="2">
    <location>
        <begin position="74"/>
        <end position="109"/>
    </location>
</feature>
<dbReference type="EMBL" id="UYRR01034405">
    <property type="protein sequence ID" value="VDK60964.1"/>
    <property type="molecule type" value="Genomic_DNA"/>
</dbReference>
<sequence length="200" mass="22834">MKTVEVDDALEGHPVQYREVQNHESALFLSYFKNGIKYLQGGAASGFNHVDENEFDNWTPRLFQCKGKRNVRCAQVACERASLNLGDVFILDCGADIYVWMPPDSGRLERIKVLKCSFHISMQLQNNSLLKGMRQAQSIRDQERCGTPNLHCLDEDWDTNEEFWSIMGGCEQLGDLKSPQDGGDDSDFWRVNKKPLVLTR</sequence>
<evidence type="ECO:0000313" key="5">
    <source>
        <dbReference type="WBParaSite" id="ASIM_0001826201-mRNA-1"/>
    </source>
</evidence>
<accession>A0A0M3KBB5</accession>
<dbReference type="Proteomes" id="UP000267096">
    <property type="component" value="Unassembled WGS sequence"/>
</dbReference>
<proteinExistence type="predicted"/>
<evidence type="ECO:0000259" key="2">
    <source>
        <dbReference type="Pfam" id="PF00626"/>
    </source>
</evidence>
<evidence type="ECO:0000256" key="1">
    <source>
        <dbReference type="ARBA" id="ARBA00022737"/>
    </source>
</evidence>
<organism evidence="5">
    <name type="scientific">Anisakis simplex</name>
    <name type="common">Herring worm</name>
    <dbReference type="NCBI Taxonomy" id="6269"/>
    <lineage>
        <taxon>Eukaryota</taxon>
        <taxon>Metazoa</taxon>
        <taxon>Ecdysozoa</taxon>
        <taxon>Nematoda</taxon>
        <taxon>Chromadorea</taxon>
        <taxon>Rhabditida</taxon>
        <taxon>Spirurina</taxon>
        <taxon>Ascaridomorpha</taxon>
        <taxon>Ascaridoidea</taxon>
        <taxon>Anisakidae</taxon>
        <taxon>Anisakis</taxon>
        <taxon>Anisakis simplex complex</taxon>
    </lineage>
</organism>
<dbReference type="Pfam" id="PF00626">
    <property type="entry name" value="Gelsolin"/>
    <property type="match status" value="1"/>
</dbReference>